<evidence type="ECO:0000256" key="10">
    <source>
        <dbReference type="ARBA" id="ARBA00077139"/>
    </source>
</evidence>
<dbReference type="PANTHER" id="PTHR42794:SF1">
    <property type="entry name" value="HEMIN IMPORT ATP-BINDING PROTEIN HMUV"/>
    <property type="match status" value="1"/>
</dbReference>
<accession>A0A3A6Q0A4</accession>
<evidence type="ECO:0000259" key="12">
    <source>
        <dbReference type="PROSITE" id="PS50893"/>
    </source>
</evidence>
<comment type="subunit">
    <text evidence="7">The complex is composed of two ATP-binding proteins (BtuD), two transmembrane proteins (BtuC) and a solute-binding protein (BtuF).</text>
</comment>
<comment type="function">
    <text evidence="6">Required for corrinoid utilization. Probably part of the ABC transporter complex BtuCDF involved in cobalamin (vitamin B12) import. Probably responsible for energy coupling to the transport system.</text>
</comment>
<evidence type="ECO:0000313" key="13">
    <source>
        <dbReference type="EMBL" id="RJX43974.1"/>
    </source>
</evidence>
<dbReference type="InterPro" id="IPR017871">
    <property type="entry name" value="ABC_transporter-like_CS"/>
</dbReference>
<name>A0A3A6Q0A4_9EURY</name>
<comment type="catalytic activity">
    <reaction evidence="5">
        <text>an R-cob(III)alamin(out) + ATP + H2O = an R-cob(III)alamin(in) + ADP + phosphate + H(+)</text>
        <dbReference type="Rhea" id="RHEA:17873"/>
        <dbReference type="ChEBI" id="CHEBI:15377"/>
        <dbReference type="ChEBI" id="CHEBI:15378"/>
        <dbReference type="ChEBI" id="CHEBI:30616"/>
        <dbReference type="ChEBI" id="CHEBI:43474"/>
        <dbReference type="ChEBI" id="CHEBI:140785"/>
        <dbReference type="ChEBI" id="CHEBI:456216"/>
        <dbReference type="EC" id="7.6.2.8"/>
    </reaction>
</comment>
<evidence type="ECO:0000256" key="5">
    <source>
        <dbReference type="ARBA" id="ARBA00050590"/>
    </source>
</evidence>
<evidence type="ECO:0000256" key="4">
    <source>
        <dbReference type="ARBA" id="ARBA00022967"/>
    </source>
</evidence>
<dbReference type="GO" id="GO:0016887">
    <property type="term" value="F:ATP hydrolysis activity"/>
    <property type="evidence" value="ECO:0007669"/>
    <property type="project" value="InterPro"/>
</dbReference>
<evidence type="ECO:0000256" key="2">
    <source>
        <dbReference type="ARBA" id="ARBA00022741"/>
    </source>
</evidence>
<feature type="domain" description="ABC transporter" evidence="12">
    <location>
        <begin position="6"/>
        <end position="241"/>
    </location>
</feature>
<dbReference type="EC" id="7.6.2.8" evidence="8"/>
<dbReference type="SUPFAM" id="SSF52540">
    <property type="entry name" value="P-loop containing nucleoside triphosphate hydrolases"/>
    <property type="match status" value="1"/>
</dbReference>
<dbReference type="Gene3D" id="3.40.50.300">
    <property type="entry name" value="P-loop containing nucleotide triphosphate hydrolases"/>
    <property type="match status" value="1"/>
</dbReference>
<dbReference type="InterPro" id="IPR003593">
    <property type="entry name" value="AAA+_ATPase"/>
</dbReference>
<evidence type="ECO:0000313" key="14">
    <source>
        <dbReference type="Proteomes" id="UP000276588"/>
    </source>
</evidence>
<reference evidence="13 14" key="1">
    <citation type="submission" date="2018-06" db="EMBL/GenBank/DDBJ databases">
        <title>Halonotius sp. F13-13 a new haloarchaeeon isolated from a solar saltern from Isla Cristina, Huelva, Spain.</title>
        <authorList>
            <person name="Duran-Viseras A."/>
            <person name="Sanchez-Porro C."/>
            <person name="Ventosa A."/>
        </authorList>
    </citation>
    <scope>NUCLEOTIDE SEQUENCE [LARGE SCALE GENOMIC DNA]</scope>
    <source>
        <strain evidence="13 14">F13-13</strain>
    </source>
</reference>
<feature type="compositionally biased region" description="Low complexity" evidence="11">
    <location>
        <begin position="256"/>
        <end position="270"/>
    </location>
</feature>
<sequence length="270" mass="28131">MSDPPLVVDDVSVTLGGRAVLSGVSLTAERGELVGLIGPNGAGKTTLLRAIRGGVTPTTGVVTVTSQSVSSLSAREIGRRVATVPQETELSFGFSVEQAVAMGRHAHIGRFGTPDETDQEVIADALARTSLESLADRPVTDLSGGERQRVLLARALAQATPVLLLDEPTASLDINHAIRTLETVRSVVDDGTAAVAAIHDLDLAARYCDRLILLAEGDVVAAGDPERVLTSETLDDAFDATAVVSRDEVTDTPRVTALSAESTATADEEE</sequence>
<dbReference type="Pfam" id="PF00005">
    <property type="entry name" value="ABC_tran"/>
    <property type="match status" value="1"/>
</dbReference>
<dbReference type="SMART" id="SM00382">
    <property type="entry name" value="AAA"/>
    <property type="match status" value="1"/>
</dbReference>
<evidence type="ECO:0000256" key="11">
    <source>
        <dbReference type="SAM" id="MobiDB-lite"/>
    </source>
</evidence>
<evidence type="ECO:0000256" key="1">
    <source>
        <dbReference type="ARBA" id="ARBA00022448"/>
    </source>
</evidence>
<dbReference type="FunFam" id="3.40.50.300:FF:000134">
    <property type="entry name" value="Iron-enterobactin ABC transporter ATP-binding protein"/>
    <property type="match status" value="1"/>
</dbReference>
<dbReference type="InterPro" id="IPR003439">
    <property type="entry name" value="ABC_transporter-like_ATP-bd"/>
</dbReference>
<keyword evidence="3" id="KW-0067">ATP-binding</keyword>
<dbReference type="EMBL" id="QKNY01000006">
    <property type="protein sequence ID" value="RJX43974.1"/>
    <property type="molecule type" value="Genomic_DNA"/>
</dbReference>
<feature type="region of interest" description="Disordered" evidence="11">
    <location>
        <begin position="251"/>
        <end position="270"/>
    </location>
</feature>
<dbReference type="PROSITE" id="PS50893">
    <property type="entry name" value="ABC_TRANSPORTER_2"/>
    <property type="match status" value="1"/>
</dbReference>
<dbReference type="PANTHER" id="PTHR42794">
    <property type="entry name" value="HEMIN IMPORT ATP-BINDING PROTEIN HMUV"/>
    <property type="match status" value="1"/>
</dbReference>
<dbReference type="AlphaFoldDB" id="A0A3A6Q0A4"/>
<dbReference type="RefSeq" id="WP_120101985.1">
    <property type="nucleotide sequence ID" value="NZ_QKNY01000006.1"/>
</dbReference>
<evidence type="ECO:0000256" key="9">
    <source>
        <dbReference type="ARBA" id="ARBA00073649"/>
    </source>
</evidence>
<dbReference type="PROSITE" id="PS00211">
    <property type="entry name" value="ABC_TRANSPORTER_1"/>
    <property type="match status" value="1"/>
</dbReference>
<evidence type="ECO:0000256" key="7">
    <source>
        <dbReference type="ARBA" id="ARBA00064420"/>
    </source>
</evidence>
<dbReference type="CDD" id="cd03214">
    <property type="entry name" value="ABC_Iron-Siderophores_B12_Hemin"/>
    <property type="match status" value="1"/>
</dbReference>
<dbReference type="InterPro" id="IPR027417">
    <property type="entry name" value="P-loop_NTPase"/>
</dbReference>
<keyword evidence="2" id="KW-0547">Nucleotide-binding</keyword>
<protein>
    <recommendedName>
        <fullName evidence="9">Cobalamin import ATP-binding protein BtuD</fullName>
        <ecNumber evidence="8">7.6.2.8</ecNumber>
    </recommendedName>
    <alternativeName>
        <fullName evidence="10">Vitamin B12-transporting ATPase</fullName>
    </alternativeName>
</protein>
<dbReference type="OrthoDB" id="24644at2157"/>
<evidence type="ECO:0000256" key="3">
    <source>
        <dbReference type="ARBA" id="ARBA00022840"/>
    </source>
</evidence>
<keyword evidence="1" id="KW-0813">Transport</keyword>
<dbReference type="GO" id="GO:0015420">
    <property type="term" value="F:ABC-type vitamin B12 transporter activity"/>
    <property type="evidence" value="ECO:0007669"/>
    <property type="project" value="UniProtKB-EC"/>
</dbReference>
<dbReference type="GO" id="GO:0005524">
    <property type="term" value="F:ATP binding"/>
    <property type="evidence" value="ECO:0007669"/>
    <property type="project" value="UniProtKB-KW"/>
</dbReference>
<proteinExistence type="predicted"/>
<evidence type="ECO:0000256" key="6">
    <source>
        <dbReference type="ARBA" id="ARBA00058960"/>
    </source>
</evidence>
<comment type="caution">
    <text evidence="13">The sequence shown here is derived from an EMBL/GenBank/DDBJ whole genome shotgun (WGS) entry which is preliminary data.</text>
</comment>
<keyword evidence="4" id="KW-1278">Translocase</keyword>
<gene>
    <name evidence="13" type="ORF">DM826_04665</name>
</gene>
<evidence type="ECO:0000256" key="8">
    <source>
        <dbReference type="ARBA" id="ARBA00066387"/>
    </source>
</evidence>
<keyword evidence="14" id="KW-1185">Reference proteome</keyword>
<organism evidence="13 14">
    <name type="scientific">Halonotius aquaticus</name>
    <dbReference type="NCBI Taxonomy" id="2216978"/>
    <lineage>
        <taxon>Archaea</taxon>
        <taxon>Methanobacteriati</taxon>
        <taxon>Methanobacteriota</taxon>
        <taxon>Stenosarchaea group</taxon>
        <taxon>Halobacteria</taxon>
        <taxon>Halobacteriales</taxon>
        <taxon>Haloferacaceae</taxon>
        <taxon>Halonotius</taxon>
    </lineage>
</organism>
<dbReference type="Proteomes" id="UP000276588">
    <property type="component" value="Unassembled WGS sequence"/>
</dbReference>